<gene>
    <name evidence="6" type="ORF">DVA86_02965</name>
</gene>
<dbReference type="AlphaFoldDB" id="A0A345XZH7"/>
<dbReference type="InterPro" id="IPR018060">
    <property type="entry name" value="HTH_AraC"/>
</dbReference>
<accession>A0A345XZH7</accession>
<dbReference type="InterPro" id="IPR020449">
    <property type="entry name" value="Tscrpt_reg_AraC-type_HTH"/>
</dbReference>
<dbReference type="PANTHER" id="PTHR46796:SF6">
    <property type="entry name" value="ARAC SUBFAMILY"/>
    <property type="match status" value="1"/>
</dbReference>
<dbReference type="Pfam" id="PF12833">
    <property type="entry name" value="HTH_18"/>
    <property type="match status" value="1"/>
</dbReference>
<evidence type="ECO:0000259" key="5">
    <source>
        <dbReference type="PROSITE" id="PS01124"/>
    </source>
</evidence>
<name>A0A345XZH7_9ACTN</name>
<keyword evidence="1" id="KW-0805">Transcription regulation</keyword>
<dbReference type="PROSITE" id="PS01124">
    <property type="entry name" value="HTH_ARAC_FAMILY_2"/>
    <property type="match status" value="1"/>
</dbReference>
<keyword evidence="7" id="KW-1185">Reference proteome</keyword>
<evidence type="ECO:0000313" key="7">
    <source>
        <dbReference type="Proteomes" id="UP000254425"/>
    </source>
</evidence>
<sequence>MRHDVVWDPGSLPDGDGDGGGNFDRNGDDGPRGGAGPPSPGRRRALVLRIRAFIQQRLHDPELSPAAVASAHHISVSHLHRLFQEQGTTVAAWIRQQRLEAASQDLADPRLFEQPVRHIATRWGFTHPAAFSRTFRNHYGVPPTDYRWRAERGAL</sequence>
<dbReference type="Proteomes" id="UP000254425">
    <property type="component" value="Chromosome"/>
</dbReference>
<feature type="domain" description="HTH araC/xylS-type" evidence="5">
    <location>
        <begin position="48"/>
        <end position="149"/>
    </location>
</feature>
<dbReference type="InterPro" id="IPR050204">
    <property type="entry name" value="AraC_XylS_family_regulators"/>
</dbReference>
<dbReference type="InterPro" id="IPR009057">
    <property type="entry name" value="Homeodomain-like_sf"/>
</dbReference>
<dbReference type="PANTHER" id="PTHR46796">
    <property type="entry name" value="HTH-TYPE TRANSCRIPTIONAL ACTIVATOR RHAS-RELATED"/>
    <property type="match status" value="1"/>
</dbReference>
<keyword evidence="2" id="KW-0238">DNA-binding</keyword>
<dbReference type="GO" id="GO:0003700">
    <property type="term" value="F:DNA-binding transcription factor activity"/>
    <property type="evidence" value="ECO:0007669"/>
    <property type="project" value="InterPro"/>
</dbReference>
<evidence type="ECO:0000256" key="3">
    <source>
        <dbReference type="ARBA" id="ARBA00023163"/>
    </source>
</evidence>
<keyword evidence="3" id="KW-0804">Transcription</keyword>
<evidence type="ECO:0000313" key="6">
    <source>
        <dbReference type="EMBL" id="AXK37043.1"/>
    </source>
</evidence>
<evidence type="ECO:0000256" key="4">
    <source>
        <dbReference type="SAM" id="MobiDB-lite"/>
    </source>
</evidence>
<dbReference type="GO" id="GO:0043565">
    <property type="term" value="F:sequence-specific DNA binding"/>
    <property type="evidence" value="ECO:0007669"/>
    <property type="project" value="InterPro"/>
</dbReference>
<evidence type="ECO:0000256" key="2">
    <source>
        <dbReference type="ARBA" id="ARBA00023125"/>
    </source>
</evidence>
<organism evidence="6 7">
    <name type="scientific">Streptomyces armeniacus</name>
    <dbReference type="NCBI Taxonomy" id="83291"/>
    <lineage>
        <taxon>Bacteria</taxon>
        <taxon>Bacillati</taxon>
        <taxon>Actinomycetota</taxon>
        <taxon>Actinomycetes</taxon>
        <taxon>Kitasatosporales</taxon>
        <taxon>Streptomycetaceae</taxon>
        <taxon>Streptomyces</taxon>
    </lineage>
</organism>
<protein>
    <submittedName>
        <fullName evidence="6">AraC family transcriptional regulator</fullName>
    </submittedName>
</protein>
<reference evidence="6 7" key="1">
    <citation type="submission" date="2018-07" db="EMBL/GenBank/DDBJ databases">
        <title>Draft genome of the type strain Streptomyces armeniacus ATCC 15676.</title>
        <authorList>
            <person name="Labana P."/>
            <person name="Gosse J.T."/>
            <person name="Boddy C.N."/>
        </authorList>
    </citation>
    <scope>NUCLEOTIDE SEQUENCE [LARGE SCALE GENOMIC DNA]</scope>
    <source>
        <strain evidence="6 7">ATCC 15676</strain>
    </source>
</reference>
<evidence type="ECO:0000256" key="1">
    <source>
        <dbReference type="ARBA" id="ARBA00023015"/>
    </source>
</evidence>
<proteinExistence type="predicted"/>
<dbReference type="SMART" id="SM00342">
    <property type="entry name" value="HTH_ARAC"/>
    <property type="match status" value="1"/>
</dbReference>
<feature type="region of interest" description="Disordered" evidence="4">
    <location>
        <begin position="1"/>
        <end position="42"/>
    </location>
</feature>
<dbReference type="KEGG" id="sarm:DVA86_02965"/>
<dbReference type="EMBL" id="CP031320">
    <property type="protein sequence ID" value="AXK37043.1"/>
    <property type="molecule type" value="Genomic_DNA"/>
</dbReference>
<dbReference type="PRINTS" id="PR00032">
    <property type="entry name" value="HTHARAC"/>
</dbReference>
<dbReference type="Gene3D" id="1.10.10.60">
    <property type="entry name" value="Homeodomain-like"/>
    <property type="match status" value="1"/>
</dbReference>
<dbReference type="SUPFAM" id="SSF46689">
    <property type="entry name" value="Homeodomain-like"/>
    <property type="match status" value="1"/>
</dbReference>